<dbReference type="PANTHER" id="PTHR35861:SF1">
    <property type="entry name" value="PHAGE TAIL SHEATH PROTEIN"/>
    <property type="match status" value="1"/>
</dbReference>
<evidence type="ECO:0000259" key="2">
    <source>
        <dbReference type="Pfam" id="PF17482"/>
    </source>
</evidence>
<dbReference type="InterPro" id="IPR052042">
    <property type="entry name" value="Tail_sheath_structural"/>
</dbReference>
<keyword evidence="4" id="KW-1185">Reference proteome</keyword>
<dbReference type="OrthoDB" id="9767864at2"/>
<dbReference type="AlphaFoldDB" id="A0A127PQH4"/>
<comment type="similarity">
    <text evidence="1">Belongs to the myoviridae tail sheath protein family.</text>
</comment>
<proteinExistence type="inferred from homology"/>
<evidence type="ECO:0000313" key="4">
    <source>
        <dbReference type="Proteomes" id="UP000071778"/>
    </source>
</evidence>
<evidence type="ECO:0000313" key="3">
    <source>
        <dbReference type="EMBL" id="AMP09956.1"/>
    </source>
</evidence>
<name>A0A127PQH4_9BURK</name>
<dbReference type="PATRIC" id="fig|279058.17.peg.2372"/>
<protein>
    <submittedName>
        <fullName evidence="3">Phage tail sheath family protein</fullName>
    </submittedName>
</protein>
<feature type="domain" description="Tail sheath protein C-terminal" evidence="2">
    <location>
        <begin position="404"/>
        <end position="510"/>
    </location>
</feature>
<organism evidence="3 4">
    <name type="scientific">Collimonas arenae</name>
    <dbReference type="NCBI Taxonomy" id="279058"/>
    <lineage>
        <taxon>Bacteria</taxon>
        <taxon>Pseudomonadati</taxon>
        <taxon>Pseudomonadota</taxon>
        <taxon>Betaproteobacteria</taxon>
        <taxon>Burkholderiales</taxon>
        <taxon>Oxalobacteraceae</taxon>
        <taxon>Collimonas</taxon>
    </lineage>
</organism>
<evidence type="ECO:0000256" key="1">
    <source>
        <dbReference type="ARBA" id="ARBA00008005"/>
    </source>
</evidence>
<dbReference type="PROSITE" id="PS51257">
    <property type="entry name" value="PROKAR_LIPOPROTEIN"/>
    <property type="match status" value="1"/>
</dbReference>
<dbReference type="RefSeq" id="WP_061533342.1">
    <property type="nucleotide sequence ID" value="NZ_CP013233.1"/>
</dbReference>
<dbReference type="InterPro" id="IPR020287">
    <property type="entry name" value="Tail_sheath_C"/>
</dbReference>
<gene>
    <name evidence="3" type="ORF">CAter282_2202</name>
</gene>
<sequence>MANLKTPGVYVVEQNAFPHSVVEVATAVPAFIGCTQKAVRGNQSLLNEPTRIASFAEYVNLFGGPPDTKFAFSASANSVAITVDPATQYYFYASMRLFFDNGGGSCYIVSTGQFDQITIGGGMPAMSTANLCDTPLQMLLKEQEPTMLVVPDAVLLSLSGWQYTCQQMLKHCVTMQSRIAIFDVYDGYKARDHDDINDVISGANGFRGQINADGLNYGVAYYPWLNTSITEDSEVDYGCLSDNSKPAFIAALKAEAAANFPPSSEGIPDPKLLKLGTVIDMIALPETSTDPMQAKKDRASTHQALKTVSQLYQNVITEIQRQLNIVPPSGAMAGIYTRIDNALGVFNAPANVGINSVIKPTVSVTDDDQQDLNLPADGKAINAIRDFTGRGLVVWGARTLDGNSQDWKYINVRRTLIMFEQSIKIAIQAYTFEANDASTWITVNSMICNFLTSQWKIGALAGAKPQDAFSVNVGLGSTMTAEDILNGYMRITVMVAVTHPAEFIEMTFQQQMQSS</sequence>
<dbReference type="Gene3D" id="3.40.50.11780">
    <property type="match status" value="1"/>
</dbReference>
<reference evidence="3 4" key="1">
    <citation type="submission" date="2015-11" db="EMBL/GenBank/DDBJ databases">
        <title>Exploring the genomic traits of fungus-feeding bacterial genus Collimonas.</title>
        <authorList>
            <person name="Song C."/>
            <person name="Schmidt R."/>
            <person name="de Jager V."/>
            <person name="Krzyzanowska D."/>
            <person name="Jongedijk E."/>
            <person name="Cankar K."/>
            <person name="Beekwilder J."/>
            <person name="van Veen A."/>
            <person name="de Boer W."/>
            <person name="van Veen J.A."/>
            <person name="Garbeva P."/>
        </authorList>
    </citation>
    <scope>NUCLEOTIDE SEQUENCE [LARGE SCALE GENOMIC DNA]</scope>
    <source>
        <strain evidence="3 4">Ter282</strain>
    </source>
</reference>
<accession>A0A127PQH4</accession>
<dbReference type="Pfam" id="PF17482">
    <property type="entry name" value="Phage_sheath_1C"/>
    <property type="match status" value="1"/>
</dbReference>
<dbReference type="Proteomes" id="UP000071778">
    <property type="component" value="Chromosome"/>
</dbReference>
<dbReference type="EMBL" id="CP013235">
    <property type="protein sequence ID" value="AMP09956.1"/>
    <property type="molecule type" value="Genomic_DNA"/>
</dbReference>
<dbReference type="PANTHER" id="PTHR35861">
    <property type="match status" value="1"/>
</dbReference>